<evidence type="ECO:0000313" key="3">
    <source>
        <dbReference type="Proteomes" id="UP000266272"/>
    </source>
</evidence>
<proteinExistence type="predicted"/>
<dbReference type="InterPro" id="IPR016181">
    <property type="entry name" value="Acyl_CoA_acyltransferase"/>
</dbReference>
<reference evidence="2 3" key="1">
    <citation type="journal article" date="2018" name="PLoS Pathog.">
        <title>Evolution of structural diversity of trichothecenes, a family of toxins produced by plant pathogenic and entomopathogenic fungi.</title>
        <authorList>
            <person name="Proctor R.H."/>
            <person name="McCormick S.P."/>
            <person name="Kim H.S."/>
            <person name="Cardoza R.E."/>
            <person name="Stanley A.M."/>
            <person name="Lindo L."/>
            <person name="Kelly A."/>
            <person name="Brown D.W."/>
            <person name="Lee T."/>
            <person name="Vaughan M.M."/>
            <person name="Alexander N.J."/>
            <person name="Busman M."/>
            <person name="Gutierrez S."/>
        </authorList>
    </citation>
    <scope>NUCLEOTIDE SEQUENCE [LARGE SCALE GENOMIC DNA]</scope>
    <source>
        <strain evidence="2 3">IBT 40837</strain>
    </source>
</reference>
<name>A0A395NJ84_TRIAR</name>
<dbReference type="GO" id="GO:0016747">
    <property type="term" value="F:acyltransferase activity, transferring groups other than amino-acyl groups"/>
    <property type="evidence" value="ECO:0007669"/>
    <property type="project" value="InterPro"/>
</dbReference>
<evidence type="ECO:0000259" key="1">
    <source>
        <dbReference type="PROSITE" id="PS51186"/>
    </source>
</evidence>
<accession>A0A395NJ84</accession>
<organism evidence="2 3">
    <name type="scientific">Trichoderma arundinaceum</name>
    <dbReference type="NCBI Taxonomy" id="490622"/>
    <lineage>
        <taxon>Eukaryota</taxon>
        <taxon>Fungi</taxon>
        <taxon>Dikarya</taxon>
        <taxon>Ascomycota</taxon>
        <taxon>Pezizomycotina</taxon>
        <taxon>Sordariomycetes</taxon>
        <taxon>Hypocreomycetidae</taxon>
        <taxon>Hypocreales</taxon>
        <taxon>Hypocreaceae</taxon>
        <taxon>Trichoderma</taxon>
    </lineage>
</organism>
<feature type="domain" description="N-acetyltransferase" evidence="1">
    <location>
        <begin position="3"/>
        <end position="211"/>
    </location>
</feature>
<dbReference type="Proteomes" id="UP000266272">
    <property type="component" value="Unassembled WGS sequence"/>
</dbReference>
<dbReference type="InterPro" id="IPR000182">
    <property type="entry name" value="GNAT_dom"/>
</dbReference>
<dbReference type="STRING" id="490622.A0A395NJ84"/>
<dbReference type="CDD" id="cd04301">
    <property type="entry name" value="NAT_SF"/>
    <property type="match status" value="1"/>
</dbReference>
<dbReference type="PANTHER" id="PTHR42791">
    <property type="entry name" value="GNAT FAMILY ACETYLTRANSFERASE"/>
    <property type="match status" value="1"/>
</dbReference>
<evidence type="ECO:0000313" key="2">
    <source>
        <dbReference type="EMBL" id="RFU75883.1"/>
    </source>
</evidence>
<dbReference type="EMBL" id="PXOA01000403">
    <property type="protein sequence ID" value="RFU75883.1"/>
    <property type="molecule type" value="Genomic_DNA"/>
</dbReference>
<comment type="caution">
    <text evidence="2">The sequence shown here is derived from an EMBL/GenBank/DDBJ whole genome shotgun (WGS) entry which is preliminary data.</text>
</comment>
<dbReference type="Pfam" id="PF13508">
    <property type="entry name" value="Acetyltransf_7"/>
    <property type="match status" value="1"/>
</dbReference>
<dbReference type="SUPFAM" id="SSF55729">
    <property type="entry name" value="Acyl-CoA N-acyltransferases (Nat)"/>
    <property type="match status" value="1"/>
</dbReference>
<dbReference type="Gene3D" id="3.40.630.30">
    <property type="match status" value="1"/>
</dbReference>
<dbReference type="AlphaFoldDB" id="A0A395NJ84"/>
<dbReference type="PANTHER" id="PTHR42791:SF2">
    <property type="entry name" value="N-ACETYLTRANSFERASE DOMAIN-CONTAINING PROTEIN"/>
    <property type="match status" value="1"/>
</dbReference>
<sequence length="337" mass="36820">MAIRVRESTQDDLPAIVRIAAAAFHPKTDAIAARLFPAREQEQETHKDGEAYSWRYAKKTASLYSPHTVMVVAVDDSLNDQVVGFGLWDVHSEEAANQPQSSAQEPPPASFDQEAFAELRAIVSADHKEMFGERGLKDVWHLDYLGVDPQQQRKGIGKILLDWGISQAAGEKKDCYLLATPAGKTLYAKTGFEEYLLFAIPPRQSWCRPGPWTSNLIAAADPPSPVLNVAVASSSVTEITLVAGGARSQASANAPSIDLYAKPVGCSPSLAFIPCRAGQCHQGDIKYWRSCKWDTQCCGNIVARSGIDAWTKRRVEYAKCEWDPKLESSPIRGSGAT</sequence>
<protein>
    <recommendedName>
        <fullName evidence="1">N-acetyltransferase domain-containing protein</fullName>
    </recommendedName>
</protein>
<gene>
    <name evidence="2" type="ORF">TARUN_6345</name>
</gene>
<dbReference type="InterPro" id="IPR052523">
    <property type="entry name" value="Trichothecene_AcTrans"/>
</dbReference>
<keyword evidence="3" id="KW-1185">Reference proteome</keyword>
<dbReference type="PROSITE" id="PS51186">
    <property type="entry name" value="GNAT"/>
    <property type="match status" value="1"/>
</dbReference>
<dbReference type="OrthoDB" id="10017208at2759"/>